<accession>A0AAN8PTA6</accession>
<organism evidence="1 2">
    <name type="scientific">Patella caerulea</name>
    <name type="common">Rayed Mediterranean limpet</name>
    <dbReference type="NCBI Taxonomy" id="87958"/>
    <lineage>
        <taxon>Eukaryota</taxon>
        <taxon>Metazoa</taxon>
        <taxon>Spiralia</taxon>
        <taxon>Lophotrochozoa</taxon>
        <taxon>Mollusca</taxon>
        <taxon>Gastropoda</taxon>
        <taxon>Patellogastropoda</taxon>
        <taxon>Patelloidea</taxon>
        <taxon>Patellidae</taxon>
        <taxon>Patella</taxon>
    </lineage>
</organism>
<dbReference type="EMBL" id="JAZGQO010000007">
    <property type="protein sequence ID" value="KAK6183433.1"/>
    <property type="molecule type" value="Genomic_DNA"/>
</dbReference>
<dbReference type="AlphaFoldDB" id="A0AAN8PTA6"/>
<protein>
    <submittedName>
        <fullName evidence="1">Uncharacterized protein</fullName>
    </submittedName>
</protein>
<keyword evidence="2" id="KW-1185">Reference proteome</keyword>
<evidence type="ECO:0000313" key="2">
    <source>
        <dbReference type="Proteomes" id="UP001347796"/>
    </source>
</evidence>
<gene>
    <name evidence="1" type="ORF">SNE40_010917</name>
</gene>
<dbReference type="Proteomes" id="UP001347796">
    <property type="component" value="Unassembled WGS sequence"/>
</dbReference>
<proteinExistence type="predicted"/>
<reference evidence="1 2" key="1">
    <citation type="submission" date="2024-01" db="EMBL/GenBank/DDBJ databases">
        <title>The genome of the rayed Mediterranean limpet Patella caerulea (Linnaeus, 1758).</title>
        <authorList>
            <person name="Anh-Thu Weber A."/>
            <person name="Halstead-Nussloch G."/>
        </authorList>
    </citation>
    <scope>NUCLEOTIDE SEQUENCE [LARGE SCALE GENOMIC DNA]</scope>
    <source>
        <strain evidence="1">AATW-2023a</strain>
        <tissue evidence="1">Whole specimen</tissue>
    </source>
</reference>
<evidence type="ECO:0000313" key="1">
    <source>
        <dbReference type="EMBL" id="KAK6183433.1"/>
    </source>
</evidence>
<sequence>MISYMYLQTDTAMASACVVRSTKSARGQCFICKKEKHHSNLYKLYGSRARDGKLFVKLGYFFDEELLRSVRNCCDDLVYCKTCETQINNCHKFINLCHEVFTEVASRKRSASTPVECRVNPQMSATGQKRRKLLTLGEEECSGTDSERALSIDEPCVAMPSVTISAITLPQRYKKLDPQSQEAVAIEETAKVIGTFANAGLYYRDLYVSKPNVTAQEIKELKDVLSKHQLGSYDELVRELMEHDKVKNAIQKTLLMSLDKECTVLCGKRASSILRTCADLDKLKDGIGTIGYKCLDEMEKRLPFLLDVLVTIACGVNMPVPSILGPLSMVYGILLKARCPHLSAYQRMITLELAKHGIKDRGLAVYAALGISLTKQSKLDEPASETPPRVQTHLATSELGKVLSGRRDCDVPSIINIE</sequence>
<name>A0AAN8PTA6_PATCE</name>
<comment type="caution">
    <text evidence="1">The sequence shown here is derived from an EMBL/GenBank/DDBJ whole genome shotgun (WGS) entry which is preliminary data.</text>
</comment>